<proteinExistence type="inferred from homology"/>
<name>A0ABN8S7Y0_9CNID</name>
<accession>A0ABN8S7Y0</accession>
<evidence type="ECO:0000256" key="3">
    <source>
        <dbReference type="ARBA" id="ARBA00022737"/>
    </source>
</evidence>
<comment type="caution">
    <text evidence="5">The sequence shown here is derived from an EMBL/GenBank/DDBJ whole genome shotgun (WGS) entry which is preliminary data.</text>
</comment>
<reference evidence="5 6" key="1">
    <citation type="submission" date="2022-05" db="EMBL/GenBank/DDBJ databases">
        <authorList>
            <consortium name="Genoscope - CEA"/>
            <person name="William W."/>
        </authorList>
    </citation>
    <scope>NUCLEOTIDE SEQUENCE [LARGE SCALE GENOMIC DNA]</scope>
</reference>
<dbReference type="InterPro" id="IPR033891">
    <property type="entry name" value="TTC38"/>
</dbReference>
<dbReference type="EMBL" id="CALNXK010000538">
    <property type="protein sequence ID" value="CAH3187355.1"/>
    <property type="molecule type" value="Genomic_DNA"/>
</dbReference>
<evidence type="ECO:0000313" key="5">
    <source>
        <dbReference type="EMBL" id="CAH3187355.1"/>
    </source>
</evidence>
<evidence type="ECO:0000256" key="4">
    <source>
        <dbReference type="ARBA" id="ARBA00022803"/>
    </source>
</evidence>
<dbReference type="Gene3D" id="1.25.40.10">
    <property type="entry name" value="Tetratricopeptide repeat domain"/>
    <property type="match status" value="1"/>
</dbReference>
<evidence type="ECO:0000256" key="1">
    <source>
        <dbReference type="ARBA" id="ARBA00005857"/>
    </source>
</evidence>
<dbReference type="PANTHER" id="PTHR16263">
    <property type="entry name" value="TETRATRICOPEPTIDE REPEAT PROTEIN 38"/>
    <property type="match status" value="1"/>
</dbReference>
<keyword evidence="4" id="KW-0802">TPR repeat</keyword>
<keyword evidence="6" id="KW-1185">Reference proteome</keyword>
<sequence length="493" mass="55784">MSYLHTNWRDLEAWRSEGLPLSTTSNEAAKMYDATLTQYTGWYDDSTVGGIEGSISKMIAADPTFVMGHVLSCGLDLISSGIGIHVNQDLKSRMDTLQSLATAASSITNREKLHVRAVQEWAEGYLLEERMFLAKLCKCSKKLTSSAEINTAQACITWEDILVENPTDMFALKMAHDSYFYMGYQELIRDSIARVLPHWKEGMPLYGYLQGMYAFGLVETNFYNEAEKYALKALELNPKDCWSTHAEAHVIEMEGRQDDGIKFLSKTINDWTTGAMLACHNYWHWALYHIEKGEYQAAVDIYDEEVGKRCHSGAMLDLVDASSLLYRLQMEGVDVGNRWKEIYHLWESHTDDHILVFNDVHMLMCTLGAKNEDATLKLLASLREFVRDGAGTNCEVSKEVGLALCEAFEQADKGNFDNAVEILKPIRYKIVKIGGSNAQRDLFNLFLIHVALNSTSKQHHQFVRSLLAERKAMKENAPMTDRLMAKALALHVE</sequence>
<dbReference type="CDD" id="cd05804">
    <property type="entry name" value="StaR_like"/>
    <property type="match status" value="1"/>
</dbReference>
<comment type="similarity">
    <text evidence="1">Belongs to the TTC38 family.</text>
</comment>
<dbReference type="SUPFAM" id="SSF48452">
    <property type="entry name" value="TPR-like"/>
    <property type="match status" value="1"/>
</dbReference>
<evidence type="ECO:0000256" key="2">
    <source>
        <dbReference type="ARBA" id="ARBA00019992"/>
    </source>
</evidence>
<evidence type="ECO:0000313" key="6">
    <source>
        <dbReference type="Proteomes" id="UP001159405"/>
    </source>
</evidence>
<organism evidence="5 6">
    <name type="scientific">Porites lobata</name>
    <dbReference type="NCBI Taxonomy" id="104759"/>
    <lineage>
        <taxon>Eukaryota</taxon>
        <taxon>Metazoa</taxon>
        <taxon>Cnidaria</taxon>
        <taxon>Anthozoa</taxon>
        <taxon>Hexacorallia</taxon>
        <taxon>Scleractinia</taxon>
        <taxon>Fungiina</taxon>
        <taxon>Poritidae</taxon>
        <taxon>Porites</taxon>
    </lineage>
</organism>
<gene>
    <name evidence="5" type="ORF">PLOB_00037230</name>
</gene>
<keyword evidence="3" id="KW-0677">Repeat</keyword>
<dbReference type="Proteomes" id="UP001159405">
    <property type="component" value="Unassembled WGS sequence"/>
</dbReference>
<dbReference type="PANTHER" id="PTHR16263:SF4">
    <property type="entry name" value="TETRATRICOPEPTIDE REPEAT PROTEIN 38"/>
    <property type="match status" value="1"/>
</dbReference>
<dbReference type="InterPro" id="IPR011990">
    <property type="entry name" value="TPR-like_helical_dom_sf"/>
</dbReference>
<protein>
    <recommendedName>
        <fullName evidence="2">Tetratricopeptide repeat protein 38</fullName>
    </recommendedName>
</protein>